<name>A0A9N9J6W7_9GLOM</name>
<accession>A0A9N9J6W7</accession>
<evidence type="ECO:0000313" key="1">
    <source>
        <dbReference type="EMBL" id="CAG8766517.1"/>
    </source>
</evidence>
<dbReference type="AlphaFoldDB" id="A0A9N9J6W7"/>
<dbReference type="EMBL" id="CAJVPV010043874">
    <property type="protein sequence ID" value="CAG8766517.1"/>
    <property type="molecule type" value="Genomic_DNA"/>
</dbReference>
<dbReference type="OrthoDB" id="3366231at2759"/>
<feature type="non-terminal residue" evidence="1">
    <location>
        <position position="1"/>
    </location>
</feature>
<comment type="caution">
    <text evidence="1">The sequence shown here is derived from an EMBL/GenBank/DDBJ whole genome shotgun (WGS) entry which is preliminary data.</text>
</comment>
<reference evidence="1" key="1">
    <citation type="submission" date="2021-06" db="EMBL/GenBank/DDBJ databases">
        <authorList>
            <person name="Kallberg Y."/>
            <person name="Tangrot J."/>
            <person name="Rosling A."/>
        </authorList>
    </citation>
    <scope>NUCLEOTIDE SEQUENCE</scope>
    <source>
        <strain evidence="1">CL551</strain>
    </source>
</reference>
<evidence type="ECO:0000313" key="2">
    <source>
        <dbReference type="Proteomes" id="UP000789342"/>
    </source>
</evidence>
<protein>
    <submittedName>
        <fullName evidence="1">10439_t:CDS:1</fullName>
    </submittedName>
</protein>
<organism evidence="1 2">
    <name type="scientific">Acaulospora morrowiae</name>
    <dbReference type="NCBI Taxonomy" id="94023"/>
    <lineage>
        <taxon>Eukaryota</taxon>
        <taxon>Fungi</taxon>
        <taxon>Fungi incertae sedis</taxon>
        <taxon>Mucoromycota</taxon>
        <taxon>Glomeromycotina</taxon>
        <taxon>Glomeromycetes</taxon>
        <taxon>Diversisporales</taxon>
        <taxon>Acaulosporaceae</taxon>
        <taxon>Acaulospora</taxon>
    </lineage>
</organism>
<gene>
    <name evidence="1" type="ORF">AMORRO_LOCUS16314</name>
</gene>
<keyword evidence="2" id="KW-1185">Reference proteome</keyword>
<dbReference type="Proteomes" id="UP000789342">
    <property type="component" value="Unassembled WGS sequence"/>
</dbReference>
<sequence>CLEEAAILHSGSQLRALFIIILTQYTSAYPKELWLYFRINICDNLQYRLCKKHTIDKPTDEQIFDFGLFLLDELLYQSNQSFSMFLSISLWMHNWEDYNGNYIIVEQLAYNYQEPQDIVNSCIL</sequence>
<proteinExistence type="predicted"/>